<reference evidence="4" key="1">
    <citation type="submission" date="2017-02" db="UniProtKB">
        <authorList>
            <consortium name="WormBaseParasite"/>
        </authorList>
    </citation>
    <scope>IDENTIFICATION</scope>
</reference>
<sequence>MKIFLLYNNEVLNRSGALEQDIIDPNSTDRRRNQSNGCSRSYPVYCHMSYLRSDYLFLLSFLQIASTIWLPIIYTYMHAL</sequence>
<feature type="transmembrane region" description="Helical" evidence="1">
    <location>
        <begin position="55"/>
        <end position="77"/>
    </location>
</feature>
<evidence type="ECO:0000313" key="2">
    <source>
        <dbReference type="EMBL" id="VDN88190.1"/>
    </source>
</evidence>
<evidence type="ECO:0000256" key="1">
    <source>
        <dbReference type="SAM" id="Phobius"/>
    </source>
</evidence>
<dbReference type="AlphaFoldDB" id="A0A0N4TFQ0"/>
<dbReference type="EMBL" id="UZAD01007262">
    <property type="protein sequence ID" value="VDN88190.1"/>
    <property type="molecule type" value="Genomic_DNA"/>
</dbReference>
<name>A0A0N4TFQ0_BRUPA</name>
<accession>A0A0N4TFQ0</accession>
<evidence type="ECO:0000313" key="4">
    <source>
        <dbReference type="WBParaSite" id="BPAG_0000703801-mRNA-1"/>
    </source>
</evidence>
<keyword evidence="1" id="KW-0472">Membrane</keyword>
<gene>
    <name evidence="2" type="ORF">BPAG_LOCUS7004</name>
</gene>
<keyword evidence="1" id="KW-1133">Transmembrane helix</keyword>
<keyword evidence="3" id="KW-1185">Reference proteome</keyword>
<proteinExistence type="predicted"/>
<evidence type="ECO:0000313" key="3">
    <source>
        <dbReference type="Proteomes" id="UP000278627"/>
    </source>
</evidence>
<organism evidence="4">
    <name type="scientific">Brugia pahangi</name>
    <name type="common">Filarial nematode worm</name>
    <dbReference type="NCBI Taxonomy" id="6280"/>
    <lineage>
        <taxon>Eukaryota</taxon>
        <taxon>Metazoa</taxon>
        <taxon>Ecdysozoa</taxon>
        <taxon>Nematoda</taxon>
        <taxon>Chromadorea</taxon>
        <taxon>Rhabditida</taxon>
        <taxon>Spirurina</taxon>
        <taxon>Spiruromorpha</taxon>
        <taxon>Filarioidea</taxon>
        <taxon>Onchocercidae</taxon>
        <taxon>Brugia</taxon>
    </lineage>
</organism>
<protein>
    <submittedName>
        <fullName evidence="4">Ovule protein</fullName>
    </submittedName>
</protein>
<reference evidence="2 3" key="2">
    <citation type="submission" date="2018-11" db="EMBL/GenBank/DDBJ databases">
        <authorList>
            <consortium name="Pathogen Informatics"/>
        </authorList>
    </citation>
    <scope>NUCLEOTIDE SEQUENCE [LARGE SCALE GENOMIC DNA]</scope>
</reference>
<keyword evidence="1" id="KW-0812">Transmembrane</keyword>
<dbReference type="WBParaSite" id="BPAG_0000703801-mRNA-1">
    <property type="protein sequence ID" value="BPAG_0000703801-mRNA-1"/>
    <property type="gene ID" value="BPAG_0000703801"/>
</dbReference>
<dbReference type="Proteomes" id="UP000278627">
    <property type="component" value="Unassembled WGS sequence"/>
</dbReference>